<dbReference type="InterPro" id="IPR050910">
    <property type="entry name" value="JMJD6_ArgDemeth/LysHydrox"/>
</dbReference>
<dbReference type="GO" id="GO:0005634">
    <property type="term" value="C:nucleus"/>
    <property type="evidence" value="ECO:0007669"/>
    <property type="project" value="TreeGrafter"/>
</dbReference>
<dbReference type="Gene3D" id="2.60.120.650">
    <property type="entry name" value="Cupin"/>
    <property type="match status" value="1"/>
</dbReference>
<organism evidence="2 3">
    <name type="scientific">Prymnesium parvum</name>
    <name type="common">Toxic golden alga</name>
    <dbReference type="NCBI Taxonomy" id="97485"/>
    <lineage>
        <taxon>Eukaryota</taxon>
        <taxon>Haptista</taxon>
        <taxon>Haptophyta</taxon>
        <taxon>Prymnesiophyceae</taxon>
        <taxon>Prymnesiales</taxon>
        <taxon>Prymnesiaceae</taxon>
        <taxon>Prymnesium</taxon>
    </lineage>
</organism>
<dbReference type="GO" id="GO:0043565">
    <property type="term" value="F:sequence-specific DNA binding"/>
    <property type="evidence" value="ECO:0007669"/>
    <property type="project" value="TreeGrafter"/>
</dbReference>
<dbReference type="PANTHER" id="PTHR12480:SF6">
    <property type="entry name" value="2-OXOGLUTARATE AND IRON-DEPENDENT OXYGENASE JMJD4"/>
    <property type="match status" value="1"/>
</dbReference>
<dbReference type="EMBL" id="JBGBPQ010000008">
    <property type="protein sequence ID" value="KAL1521044.1"/>
    <property type="molecule type" value="Genomic_DNA"/>
</dbReference>
<dbReference type="SMART" id="SM00558">
    <property type="entry name" value="JmjC"/>
    <property type="match status" value="1"/>
</dbReference>
<dbReference type="InterPro" id="IPR041667">
    <property type="entry name" value="Cupin_8"/>
</dbReference>
<name>A0AB34JHN3_PRYPA</name>
<dbReference type="AlphaFoldDB" id="A0AB34JHN3"/>
<reference evidence="2 3" key="1">
    <citation type="journal article" date="2024" name="Science">
        <title>Giant polyketide synthase enzymes in the biosynthesis of giant marine polyether toxins.</title>
        <authorList>
            <person name="Fallon T.R."/>
            <person name="Shende V.V."/>
            <person name="Wierzbicki I.H."/>
            <person name="Pendleton A.L."/>
            <person name="Watervoot N.F."/>
            <person name="Auber R.P."/>
            <person name="Gonzalez D.J."/>
            <person name="Wisecaver J.H."/>
            <person name="Moore B.S."/>
        </authorList>
    </citation>
    <scope>NUCLEOTIDE SEQUENCE [LARGE SCALE GENOMIC DNA]</scope>
    <source>
        <strain evidence="2 3">12B1</strain>
    </source>
</reference>
<dbReference type="Pfam" id="PF13621">
    <property type="entry name" value="Cupin_8"/>
    <property type="match status" value="1"/>
</dbReference>
<dbReference type="InterPro" id="IPR003347">
    <property type="entry name" value="JmjC_dom"/>
</dbReference>
<evidence type="ECO:0000313" key="3">
    <source>
        <dbReference type="Proteomes" id="UP001515480"/>
    </source>
</evidence>
<dbReference type="GO" id="GO:0016706">
    <property type="term" value="F:2-oxoglutarate-dependent dioxygenase activity"/>
    <property type="evidence" value="ECO:0007669"/>
    <property type="project" value="TreeGrafter"/>
</dbReference>
<feature type="domain" description="JmjC" evidence="1">
    <location>
        <begin position="147"/>
        <end position="311"/>
    </location>
</feature>
<dbReference type="GO" id="GO:0045905">
    <property type="term" value="P:positive regulation of translational termination"/>
    <property type="evidence" value="ECO:0007669"/>
    <property type="project" value="TreeGrafter"/>
</dbReference>
<dbReference type="PROSITE" id="PS51184">
    <property type="entry name" value="JMJC"/>
    <property type="match status" value="1"/>
</dbReference>
<dbReference type="GO" id="GO:0005737">
    <property type="term" value="C:cytoplasm"/>
    <property type="evidence" value="ECO:0007669"/>
    <property type="project" value="TreeGrafter"/>
</dbReference>
<gene>
    <name evidence="2" type="ORF">AB1Y20_022599</name>
</gene>
<evidence type="ECO:0000313" key="2">
    <source>
        <dbReference type="EMBL" id="KAL1521044.1"/>
    </source>
</evidence>
<dbReference type="Proteomes" id="UP001515480">
    <property type="component" value="Unassembled WGS sequence"/>
</dbReference>
<dbReference type="SUPFAM" id="SSF51197">
    <property type="entry name" value="Clavaminate synthase-like"/>
    <property type="match status" value="1"/>
</dbReference>
<dbReference type="PANTHER" id="PTHR12480">
    <property type="entry name" value="ARGININE DEMETHYLASE AND LYSYL-HYDROXYLASE JMJD"/>
    <property type="match status" value="1"/>
</dbReference>
<evidence type="ECO:0000259" key="1">
    <source>
        <dbReference type="PROSITE" id="PS51184"/>
    </source>
</evidence>
<comment type="caution">
    <text evidence="2">The sequence shown here is derived from an EMBL/GenBank/DDBJ whole genome shotgun (WGS) entry which is preliminary data.</text>
</comment>
<sequence>MPHVPREIDELGCTPLSSSLPYLPLPRVEAASLSYARFLREFALPRQPCLITGVGLDWPAATRWASLEYFLHHAGVDSSHEVSVAVGREEREMTVGEALTLLCSREEEATARSGGGEATSRGHIEECTAKEARSPLYLSAWDYVRGNSAALQEDFAVPPLFSRAPAWLEEHVVLGNSKTDLRWLYLGEEGSGSATHVDTNLSSAWLWVARGEKEWVCAHGEDHELLTGGFLAGSDGEEHALPDLFAPDLTRWPQLARCRLYRGTQRPGDVCFNPSRCVHATRNLTLTISLTHNFVDASNLPDVLEDATHSLRTDLLPMIAALHPKKVLRTLVKTLRVDKEALVRTLVELPSLLCPERMRTLVDAACQPEADEASATEVRDLIEAHLASNLAKVREPFLRTATDIREALGLESPARAAT</sequence>
<protein>
    <recommendedName>
        <fullName evidence="1">JmjC domain-containing protein</fullName>
    </recommendedName>
</protein>
<keyword evidence="3" id="KW-1185">Reference proteome</keyword>
<accession>A0AB34JHN3</accession>
<proteinExistence type="predicted"/>